<proteinExistence type="predicted"/>
<evidence type="ECO:0000256" key="1">
    <source>
        <dbReference type="SAM" id="Phobius"/>
    </source>
</evidence>
<organism evidence="2 3">
    <name type="scientific">Bosea spartocytisi</name>
    <dbReference type="NCBI Taxonomy" id="2773451"/>
    <lineage>
        <taxon>Bacteria</taxon>
        <taxon>Pseudomonadati</taxon>
        <taxon>Pseudomonadota</taxon>
        <taxon>Alphaproteobacteria</taxon>
        <taxon>Hyphomicrobiales</taxon>
        <taxon>Boseaceae</taxon>
        <taxon>Bosea</taxon>
    </lineage>
</organism>
<protein>
    <submittedName>
        <fullName evidence="2">Uncharacterized protein</fullName>
    </submittedName>
</protein>
<comment type="caution">
    <text evidence="2">The sequence shown here is derived from an EMBL/GenBank/DDBJ whole genome shotgun (WGS) entry which is preliminary data.</text>
</comment>
<sequence>MIFSRAMAYACLTVLAGILAFVAVLLVLLTIVQMARGEAVPDPAARAIATVIALGLALGCRAVARRLV</sequence>
<dbReference type="Proteomes" id="UP000619295">
    <property type="component" value="Unassembled WGS sequence"/>
</dbReference>
<keyword evidence="3" id="KW-1185">Reference proteome</keyword>
<reference evidence="2" key="1">
    <citation type="submission" date="2020-09" db="EMBL/GenBank/DDBJ databases">
        <title>Bosea spartocytisi sp. nov. a root nodule endophyte of Spartocytisus supranubius in the high mountain ecosystem fo the Teide National Park (Canary Islands, Spain).</title>
        <authorList>
            <person name="Pulido-Suarez L."/>
            <person name="Peix A."/>
            <person name="Igual J.M."/>
            <person name="Socas-Perez N."/>
            <person name="Velazquez E."/>
            <person name="Flores-Felix J.D."/>
            <person name="Leon-Barrios M."/>
        </authorList>
    </citation>
    <scope>NUCLEOTIDE SEQUENCE</scope>
    <source>
        <strain evidence="2">SSUT16</strain>
    </source>
</reference>
<dbReference type="AlphaFoldDB" id="A0A927E5V8"/>
<gene>
    <name evidence="2" type="ORF">IED13_04410</name>
</gene>
<keyword evidence="1" id="KW-0472">Membrane</keyword>
<evidence type="ECO:0000313" key="3">
    <source>
        <dbReference type="Proteomes" id="UP000619295"/>
    </source>
</evidence>
<dbReference type="EMBL" id="JACXWY010000002">
    <property type="protein sequence ID" value="MBD3844928.1"/>
    <property type="molecule type" value="Genomic_DNA"/>
</dbReference>
<keyword evidence="1" id="KW-1133">Transmembrane helix</keyword>
<name>A0A927E5V8_9HYPH</name>
<dbReference type="RefSeq" id="WP_038368122.1">
    <property type="nucleotide sequence ID" value="NZ_JACXWY010000002.1"/>
</dbReference>
<evidence type="ECO:0000313" key="2">
    <source>
        <dbReference type="EMBL" id="MBD3844928.1"/>
    </source>
</evidence>
<accession>A0A927E5V8</accession>
<keyword evidence="1" id="KW-0812">Transmembrane</keyword>
<feature type="transmembrane region" description="Helical" evidence="1">
    <location>
        <begin position="47"/>
        <end position="64"/>
    </location>
</feature>